<sequence length="79" mass="9485">MNWKVRWKWKKDIGGNQFLFRAYPYLSSLVSPSFGWLRRAIRAKAIGWDDAFVAYFRIFTVRFISCHFTMINVTSRMNL</sequence>
<evidence type="ECO:0000313" key="1">
    <source>
        <dbReference type="EMBL" id="ETN85957.1"/>
    </source>
</evidence>
<protein>
    <submittedName>
        <fullName evidence="1">Uncharacterized protein</fullName>
    </submittedName>
</protein>
<dbReference type="KEGG" id="nai:NECAME_06122"/>
<organism evidence="1 2">
    <name type="scientific">Necator americanus</name>
    <name type="common">Human hookworm</name>
    <dbReference type="NCBI Taxonomy" id="51031"/>
    <lineage>
        <taxon>Eukaryota</taxon>
        <taxon>Metazoa</taxon>
        <taxon>Ecdysozoa</taxon>
        <taxon>Nematoda</taxon>
        <taxon>Chromadorea</taxon>
        <taxon>Rhabditida</taxon>
        <taxon>Rhabditina</taxon>
        <taxon>Rhabditomorpha</taxon>
        <taxon>Strongyloidea</taxon>
        <taxon>Ancylostomatidae</taxon>
        <taxon>Bunostominae</taxon>
        <taxon>Necator</taxon>
    </lineage>
</organism>
<dbReference type="EMBL" id="KI657626">
    <property type="protein sequence ID" value="ETN85957.1"/>
    <property type="molecule type" value="Genomic_DNA"/>
</dbReference>
<reference evidence="2" key="1">
    <citation type="journal article" date="2014" name="Nat. Genet.">
        <title>Genome of the human hookworm Necator americanus.</title>
        <authorList>
            <person name="Tang Y.T."/>
            <person name="Gao X."/>
            <person name="Rosa B.A."/>
            <person name="Abubucker S."/>
            <person name="Hallsworth-Pepin K."/>
            <person name="Martin J."/>
            <person name="Tyagi R."/>
            <person name="Heizer E."/>
            <person name="Zhang X."/>
            <person name="Bhonagiri-Palsikar V."/>
            <person name="Minx P."/>
            <person name="Warren W.C."/>
            <person name="Wang Q."/>
            <person name="Zhan B."/>
            <person name="Hotez P.J."/>
            <person name="Sternberg P.W."/>
            <person name="Dougall A."/>
            <person name="Gaze S.T."/>
            <person name="Mulvenna J."/>
            <person name="Sotillo J."/>
            <person name="Ranganathan S."/>
            <person name="Rabelo E.M."/>
            <person name="Wilson R.K."/>
            <person name="Felgner P.L."/>
            <person name="Bethony J."/>
            <person name="Hawdon J.M."/>
            <person name="Gasser R.B."/>
            <person name="Loukas A."/>
            <person name="Mitreva M."/>
        </authorList>
    </citation>
    <scope>NUCLEOTIDE SEQUENCE [LARGE SCALE GENOMIC DNA]</scope>
</reference>
<name>W2TY57_NECAM</name>
<dbReference type="Proteomes" id="UP000053676">
    <property type="component" value="Unassembled WGS sequence"/>
</dbReference>
<keyword evidence="2" id="KW-1185">Reference proteome</keyword>
<dbReference type="AlphaFoldDB" id="W2TY57"/>
<evidence type="ECO:0000313" key="2">
    <source>
        <dbReference type="Proteomes" id="UP000053676"/>
    </source>
</evidence>
<proteinExistence type="predicted"/>
<accession>W2TY57</accession>
<gene>
    <name evidence="1" type="ORF">NECAME_06122</name>
</gene>